<feature type="compositionally biased region" description="Polar residues" evidence="2">
    <location>
        <begin position="139"/>
        <end position="157"/>
    </location>
</feature>
<dbReference type="InterPro" id="IPR057654">
    <property type="entry name" value="Znf-CCCH_tandem"/>
</dbReference>
<feature type="compositionally biased region" description="Basic and acidic residues" evidence="2">
    <location>
        <begin position="122"/>
        <end position="138"/>
    </location>
</feature>
<dbReference type="InterPro" id="IPR057683">
    <property type="entry name" value="DUF7923"/>
</dbReference>
<dbReference type="Pfam" id="PF25540">
    <property type="entry name" value="DUF7923"/>
    <property type="match status" value="1"/>
</dbReference>
<organism evidence="4 5">
    <name type="scientific">Cutaneotrichosporon spelunceum</name>
    <dbReference type="NCBI Taxonomy" id="1672016"/>
    <lineage>
        <taxon>Eukaryota</taxon>
        <taxon>Fungi</taxon>
        <taxon>Dikarya</taxon>
        <taxon>Basidiomycota</taxon>
        <taxon>Agaricomycotina</taxon>
        <taxon>Tremellomycetes</taxon>
        <taxon>Trichosporonales</taxon>
        <taxon>Trichosporonaceae</taxon>
        <taxon>Cutaneotrichosporon</taxon>
    </lineage>
</organism>
<feature type="region of interest" description="Disordered" evidence="2">
    <location>
        <begin position="1"/>
        <end position="201"/>
    </location>
</feature>
<evidence type="ECO:0000313" key="4">
    <source>
        <dbReference type="EMBL" id="GMK59906.1"/>
    </source>
</evidence>
<comment type="caution">
    <text evidence="4">The sequence shown here is derived from an EMBL/GenBank/DDBJ whole genome shotgun (WGS) entry which is preliminary data.</text>
</comment>
<evidence type="ECO:0000256" key="2">
    <source>
        <dbReference type="SAM" id="MobiDB-lite"/>
    </source>
</evidence>
<feature type="compositionally biased region" description="Polar residues" evidence="2">
    <location>
        <begin position="183"/>
        <end position="192"/>
    </location>
</feature>
<proteinExistence type="predicted"/>
<protein>
    <recommendedName>
        <fullName evidence="3">C3H1-type domain-containing protein</fullName>
    </recommendedName>
</protein>
<accession>A0AAD3TZT1</accession>
<dbReference type="PANTHER" id="PTHR37543:SF1">
    <property type="entry name" value="CCCH ZINC FINGER DNA BINDING PROTEIN (AFU_ORTHOLOGUE AFUA_5G12760)"/>
    <property type="match status" value="1"/>
</dbReference>
<keyword evidence="5" id="KW-1185">Reference proteome</keyword>
<feature type="compositionally biased region" description="Gly residues" evidence="2">
    <location>
        <begin position="102"/>
        <end position="112"/>
    </location>
</feature>
<gene>
    <name evidence="4" type="ORF">CspeluHIS016_0901230</name>
</gene>
<dbReference type="Pfam" id="PF25543">
    <property type="entry name" value="zf-CCCH_tandem"/>
    <property type="match status" value="1"/>
</dbReference>
<dbReference type="PROSITE" id="PS50103">
    <property type="entry name" value="ZF_C3H1"/>
    <property type="match status" value="1"/>
</dbReference>
<reference evidence="4" key="2">
    <citation type="submission" date="2023-06" db="EMBL/GenBank/DDBJ databases">
        <authorList>
            <person name="Kobayashi Y."/>
            <person name="Kayamori A."/>
            <person name="Aoki K."/>
            <person name="Shiwa Y."/>
            <person name="Fujita N."/>
            <person name="Sugita T."/>
            <person name="Iwasaki W."/>
            <person name="Tanaka N."/>
            <person name="Takashima M."/>
        </authorList>
    </citation>
    <scope>NUCLEOTIDE SEQUENCE</scope>
    <source>
        <strain evidence="4">HIS016</strain>
    </source>
</reference>
<feature type="compositionally biased region" description="Basic and acidic residues" evidence="2">
    <location>
        <begin position="69"/>
        <end position="79"/>
    </location>
</feature>
<feature type="compositionally biased region" description="Polar residues" evidence="2">
    <location>
        <begin position="42"/>
        <end position="52"/>
    </location>
</feature>
<keyword evidence="1" id="KW-0862">Zinc</keyword>
<feature type="region of interest" description="Disordered" evidence="2">
    <location>
        <begin position="461"/>
        <end position="516"/>
    </location>
</feature>
<dbReference type="AlphaFoldDB" id="A0AAD3TZT1"/>
<reference evidence="4" key="1">
    <citation type="journal article" date="2023" name="BMC Genomics">
        <title>Chromosome-level genome assemblies of Cutaneotrichosporon spp. (Trichosporonales, Basidiomycota) reveal imbalanced evolution between nucleotide sequences and chromosome synteny.</title>
        <authorList>
            <person name="Kobayashi Y."/>
            <person name="Kayamori A."/>
            <person name="Aoki K."/>
            <person name="Shiwa Y."/>
            <person name="Matsutani M."/>
            <person name="Fujita N."/>
            <person name="Sugita T."/>
            <person name="Iwasaki W."/>
            <person name="Tanaka N."/>
            <person name="Takashima M."/>
        </authorList>
    </citation>
    <scope>NUCLEOTIDE SEQUENCE</scope>
    <source>
        <strain evidence="4">HIS016</strain>
    </source>
</reference>
<sequence>MDTVRASARTQSPAPSPHGAIGEALGHQGRSSSMAAGRPATPRSNPQTSSSAEGDELDLNALMAHGQRHRELSELDRSRFGRFGIPPPPAGAGPTVPLRGRTGFGVGGGLGDRSGSPSRWPNTDEWREAGSRSRDASMHRQSSGAGAGNTVTPTAPNLSFMDPPFPSPIGRPRGSFGNKGFGNANSANTSTPPNVPAEPAQAAQQHLTALSNIIEPLCRQNDEVIRLRAEVELWRGEWQRRDRECRRLETIVKSEDPAKGRPKFSVALIDGDGLIFQDEHLSKGYTGGQAAARSLMNALPGLAGRVSRDADIMPVDNMDTKPRDLGQVVVQVFLNKGGLGHALVKSGSVPSWTVYDAFWQGFASAHDLFSVVDVGHGKEATDAKIREHLKLYATHAQCGTVILGASHDNSYAPVLASLDTTVGLSKIVILQGYSELAFQLQPYASRCVSIPHLFRTSRIHPGSATMLAQNKKGRRGSRPQQEGDIPVPSSAAPASSAPPAPPSIESAPTTPPPAEGEVEIEVVEWDAIMNGTARMRLEDPRSRRQRNGSTSLTEDDDKRKGVNAKKSKPVARAASIPTVRNLKPRPCHTYYLSPWGCKNGDGCEYAHHYKLNEDQTEELARLAKEIICPYVRSKRCHFKEDECVYGHRCPRGERCTFGETCRFKDLPNGHGEETAAEAAATAAAVPSGESSPSSA</sequence>
<feature type="domain" description="C3H1-type" evidence="3">
    <location>
        <begin position="581"/>
        <end position="610"/>
    </location>
</feature>
<keyword evidence="1" id="KW-0863">Zinc-finger</keyword>
<dbReference type="PANTHER" id="PTHR37543">
    <property type="entry name" value="CCCH ZINC FINGER DNA BINDING PROTEIN (AFU_ORTHOLOGUE AFUA_5G12760)"/>
    <property type="match status" value="1"/>
</dbReference>
<evidence type="ECO:0000256" key="1">
    <source>
        <dbReference type="PROSITE-ProRule" id="PRU00723"/>
    </source>
</evidence>
<feature type="region of interest" description="Disordered" evidence="2">
    <location>
        <begin position="533"/>
        <end position="573"/>
    </location>
</feature>
<evidence type="ECO:0000259" key="3">
    <source>
        <dbReference type="PROSITE" id="PS50103"/>
    </source>
</evidence>
<dbReference type="GO" id="GO:0008270">
    <property type="term" value="F:zinc ion binding"/>
    <property type="evidence" value="ECO:0007669"/>
    <property type="project" value="UniProtKB-KW"/>
</dbReference>
<feature type="region of interest" description="Disordered" evidence="2">
    <location>
        <begin position="672"/>
        <end position="695"/>
    </location>
</feature>
<dbReference type="InterPro" id="IPR000571">
    <property type="entry name" value="Znf_CCCH"/>
</dbReference>
<feature type="zinc finger region" description="C3H1-type" evidence="1">
    <location>
        <begin position="581"/>
        <end position="610"/>
    </location>
</feature>
<dbReference type="EMBL" id="BTCM01000009">
    <property type="protein sequence ID" value="GMK59906.1"/>
    <property type="molecule type" value="Genomic_DNA"/>
</dbReference>
<name>A0AAD3TZT1_9TREE</name>
<feature type="compositionally biased region" description="Low complexity" evidence="2">
    <location>
        <begin position="485"/>
        <end position="495"/>
    </location>
</feature>
<dbReference type="Proteomes" id="UP001222932">
    <property type="component" value="Unassembled WGS sequence"/>
</dbReference>
<keyword evidence="1" id="KW-0479">Metal-binding</keyword>
<evidence type="ECO:0000313" key="5">
    <source>
        <dbReference type="Proteomes" id="UP001222932"/>
    </source>
</evidence>